<feature type="transmembrane region" description="Helical" evidence="1">
    <location>
        <begin position="97"/>
        <end position="118"/>
    </location>
</feature>
<comment type="caution">
    <text evidence="2">The sequence shown here is derived from an EMBL/GenBank/DDBJ whole genome shotgun (WGS) entry which is preliminary data.</text>
</comment>
<dbReference type="EMBL" id="JABWUV010000004">
    <property type="protein sequence ID" value="KAF6360205.1"/>
    <property type="molecule type" value="Genomic_DNA"/>
</dbReference>
<feature type="transmembrane region" description="Helical" evidence="1">
    <location>
        <begin position="9"/>
        <end position="30"/>
    </location>
</feature>
<dbReference type="Proteomes" id="UP000527355">
    <property type="component" value="Unassembled WGS sequence"/>
</dbReference>
<keyword evidence="1" id="KW-1133">Transmembrane helix</keyword>
<evidence type="ECO:0000313" key="2">
    <source>
        <dbReference type="EMBL" id="KAF6360205.1"/>
    </source>
</evidence>
<sequence>MRSSPSSSLLLMLSIEFFISVMSFFISSWFLFISSWFSTSSWFLHILLNLSSILFIHLMAISLNSFSDRLLASIASILFTSFSDDACFSFICELVLCFTMISLLQVFGYVILSLLCLFKGTKYNTTRHNVQGTEQNAFTILITPNKGDHPSKEN</sequence>
<accession>A0A7J7YE93</accession>
<evidence type="ECO:0000313" key="3">
    <source>
        <dbReference type="Proteomes" id="UP000527355"/>
    </source>
</evidence>
<name>A0A7J7YE93_MYOMY</name>
<dbReference type="AlphaFoldDB" id="A0A7J7YE93"/>
<keyword evidence="3" id="KW-1185">Reference proteome</keyword>
<keyword evidence="1" id="KW-0812">Transmembrane</keyword>
<reference evidence="2 3" key="1">
    <citation type="journal article" date="2020" name="Nature">
        <title>Six reference-quality genomes reveal evolution of bat adaptations.</title>
        <authorList>
            <person name="Jebb D."/>
            <person name="Huang Z."/>
            <person name="Pippel M."/>
            <person name="Hughes G.M."/>
            <person name="Lavrichenko K."/>
            <person name="Devanna P."/>
            <person name="Winkler S."/>
            <person name="Jermiin L.S."/>
            <person name="Skirmuntt E.C."/>
            <person name="Katzourakis A."/>
            <person name="Burkitt-Gray L."/>
            <person name="Ray D.A."/>
            <person name="Sullivan K.A.M."/>
            <person name="Roscito J.G."/>
            <person name="Kirilenko B.M."/>
            <person name="Davalos L.M."/>
            <person name="Corthals A.P."/>
            <person name="Power M.L."/>
            <person name="Jones G."/>
            <person name="Ransome R.D."/>
            <person name="Dechmann D.K.N."/>
            <person name="Locatelli A.G."/>
            <person name="Puechmaille S.J."/>
            <person name="Fedrigo O."/>
            <person name="Jarvis E.D."/>
            <person name="Hiller M."/>
            <person name="Vernes S.C."/>
            <person name="Myers E.W."/>
            <person name="Teeling E.C."/>
        </authorList>
    </citation>
    <scope>NUCLEOTIDE SEQUENCE [LARGE SCALE GENOMIC DNA]</scope>
    <source>
        <strain evidence="2">MMyoMyo1</strain>
        <tissue evidence="2">Flight muscle</tissue>
    </source>
</reference>
<proteinExistence type="predicted"/>
<feature type="transmembrane region" description="Helical" evidence="1">
    <location>
        <begin position="42"/>
        <end position="63"/>
    </location>
</feature>
<gene>
    <name evidence="2" type="ORF">mMyoMyo1_011157</name>
</gene>
<protein>
    <submittedName>
        <fullName evidence="2">Uncharacterized protein</fullName>
    </submittedName>
</protein>
<evidence type="ECO:0000256" key="1">
    <source>
        <dbReference type="SAM" id="Phobius"/>
    </source>
</evidence>
<organism evidence="2 3">
    <name type="scientific">Myotis myotis</name>
    <name type="common">Greater mouse-eared bat</name>
    <name type="synonym">Vespertilio myotis</name>
    <dbReference type="NCBI Taxonomy" id="51298"/>
    <lineage>
        <taxon>Eukaryota</taxon>
        <taxon>Metazoa</taxon>
        <taxon>Chordata</taxon>
        <taxon>Craniata</taxon>
        <taxon>Vertebrata</taxon>
        <taxon>Euteleostomi</taxon>
        <taxon>Mammalia</taxon>
        <taxon>Eutheria</taxon>
        <taxon>Laurasiatheria</taxon>
        <taxon>Chiroptera</taxon>
        <taxon>Yangochiroptera</taxon>
        <taxon>Vespertilionidae</taxon>
        <taxon>Myotis</taxon>
    </lineage>
</organism>
<keyword evidence="1" id="KW-0472">Membrane</keyword>